<reference evidence="4 5" key="1">
    <citation type="submission" date="2016-06" db="EMBL/GenBank/DDBJ databases">
        <title>Comparative genomics of the ectomycorrhizal sister species Rhizopogon vinicolor and Rhizopogon vesiculosus (Basidiomycota: Boletales) reveals a divergence of the mating type B locus.</title>
        <authorList>
            <consortium name="DOE Joint Genome Institute"/>
            <person name="Mujic A.B."/>
            <person name="Kuo A."/>
            <person name="Tritt A."/>
            <person name="Lipzen A."/>
            <person name="Chen C."/>
            <person name="Johnson J."/>
            <person name="Sharma A."/>
            <person name="Barry K."/>
            <person name="Grigoriev I.V."/>
            <person name="Spatafora J.W."/>
        </authorList>
    </citation>
    <scope>NUCLEOTIDE SEQUENCE [LARGE SCALE GENOMIC DNA]</scope>
    <source>
        <strain evidence="4 5">AM-OR11-026</strain>
    </source>
</reference>
<dbReference type="Gene3D" id="3.30.420.40">
    <property type="match status" value="1"/>
</dbReference>
<keyword evidence="2" id="KW-0067">ATP-binding</keyword>
<name>A0A1B7N1C6_9AGAM</name>
<accession>A0A1B7N1C6</accession>
<proteinExistence type="predicted"/>
<dbReference type="AlphaFoldDB" id="A0A1B7N1C6"/>
<dbReference type="InterPro" id="IPR013126">
    <property type="entry name" value="Hsp_70_fam"/>
</dbReference>
<evidence type="ECO:0000313" key="4">
    <source>
        <dbReference type="EMBL" id="OAX38634.1"/>
    </source>
</evidence>
<dbReference type="InParanoid" id="A0A1B7N1C6"/>
<dbReference type="EMBL" id="KV448284">
    <property type="protein sequence ID" value="OAX38634.1"/>
    <property type="molecule type" value="Genomic_DNA"/>
</dbReference>
<evidence type="ECO:0000256" key="2">
    <source>
        <dbReference type="ARBA" id="ARBA00022840"/>
    </source>
</evidence>
<keyword evidence="5" id="KW-1185">Reference proteome</keyword>
<dbReference type="Pfam" id="PF00012">
    <property type="entry name" value="HSP70"/>
    <property type="match status" value="1"/>
</dbReference>
<dbReference type="GO" id="GO:0005524">
    <property type="term" value="F:ATP binding"/>
    <property type="evidence" value="ECO:0007669"/>
    <property type="project" value="UniProtKB-KW"/>
</dbReference>
<organism evidence="4 5">
    <name type="scientific">Rhizopogon vinicolor AM-OR11-026</name>
    <dbReference type="NCBI Taxonomy" id="1314800"/>
    <lineage>
        <taxon>Eukaryota</taxon>
        <taxon>Fungi</taxon>
        <taxon>Dikarya</taxon>
        <taxon>Basidiomycota</taxon>
        <taxon>Agaricomycotina</taxon>
        <taxon>Agaricomycetes</taxon>
        <taxon>Agaricomycetidae</taxon>
        <taxon>Boletales</taxon>
        <taxon>Suillineae</taxon>
        <taxon>Rhizopogonaceae</taxon>
        <taxon>Rhizopogon</taxon>
    </lineage>
</organism>
<feature type="region of interest" description="Disordered" evidence="3">
    <location>
        <begin position="1"/>
        <end position="22"/>
    </location>
</feature>
<evidence type="ECO:0000256" key="3">
    <source>
        <dbReference type="SAM" id="MobiDB-lite"/>
    </source>
</evidence>
<protein>
    <submittedName>
        <fullName evidence="4">Uncharacterized protein</fullName>
    </submittedName>
</protein>
<dbReference type="Proteomes" id="UP000092154">
    <property type="component" value="Unassembled WGS sequence"/>
</dbReference>
<evidence type="ECO:0000256" key="1">
    <source>
        <dbReference type="ARBA" id="ARBA00022741"/>
    </source>
</evidence>
<gene>
    <name evidence="4" type="ORF">K503DRAFT_145758</name>
</gene>
<keyword evidence="1" id="KW-0547">Nucleotide-binding</keyword>
<sequence length="124" mass="13622">MPPAFQQPLTNLPASKRDPQQPPFTILPCSLPEYSLRLIRPSSSPTYYSINDTVITVPAHCFNDSQRQTIENAGILTRMNVLTAVSSTSIMLSSSLMVLTRRSMVATSSESSWILVDESSMSPS</sequence>
<dbReference type="GO" id="GO:0140662">
    <property type="term" value="F:ATP-dependent protein folding chaperone"/>
    <property type="evidence" value="ECO:0007669"/>
    <property type="project" value="InterPro"/>
</dbReference>
<evidence type="ECO:0000313" key="5">
    <source>
        <dbReference type="Proteomes" id="UP000092154"/>
    </source>
</evidence>